<evidence type="ECO:0000313" key="2">
    <source>
        <dbReference type="Proteomes" id="UP001333818"/>
    </source>
</evidence>
<name>A0AAW9PXE7_9CYAN</name>
<protein>
    <recommendedName>
        <fullName evidence="3">Glycosyltransferase</fullName>
    </recommendedName>
</protein>
<organism evidence="1 2">
    <name type="scientific">Tumidithrix elongata BACA0141</name>
    <dbReference type="NCBI Taxonomy" id="2716417"/>
    <lineage>
        <taxon>Bacteria</taxon>
        <taxon>Bacillati</taxon>
        <taxon>Cyanobacteriota</taxon>
        <taxon>Cyanophyceae</taxon>
        <taxon>Pseudanabaenales</taxon>
        <taxon>Pseudanabaenaceae</taxon>
        <taxon>Tumidithrix</taxon>
        <taxon>Tumidithrix elongata</taxon>
    </lineage>
</organism>
<gene>
    <name evidence="1" type="ORF">V2H45_00265</name>
</gene>
<proteinExistence type="predicted"/>
<accession>A0AAW9PXE7</accession>
<dbReference type="EMBL" id="JAZBJZ010000001">
    <property type="protein sequence ID" value="MEE3715171.1"/>
    <property type="molecule type" value="Genomic_DNA"/>
</dbReference>
<dbReference type="InterPro" id="IPR029044">
    <property type="entry name" value="Nucleotide-diphossugar_trans"/>
</dbReference>
<dbReference type="AlphaFoldDB" id="A0AAW9PXE7"/>
<dbReference type="Proteomes" id="UP001333818">
    <property type="component" value="Unassembled WGS sequence"/>
</dbReference>
<dbReference type="SUPFAM" id="SSF53448">
    <property type="entry name" value="Nucleotide-diphospho-sugar transferases"/>
    <property type="match status" value="1"/>
</dbReference>
<sequence>MNKSIDSEITVVIFSCEGREHLLPATIASFDNALKYQFHRRILALDGSYRHQDFDFVKPDLIVHSYIRRGYVQSIINALALVDTEFFFWLEDDWQFTQPIELEHLLNLLQKNLDWLQIRFSKTAPLTQEEKRNPVTPEIFESIYGFSANPCICRTKLVRLGFEALQQLPKDKFTGFETFLSNWCISQKKICAVFDPKDSATVIHTGYLEGTPRQWHMTASLAGKADKYLSSMGHTLAPSILQKISMLYKLIKVLLSLSIHQFWNRAAYDLSFRIVSVTKQFKKS</sequence>
<evidence type="ECO:0008006" key="3">
    <source>
        <dbReference type="Google" id="ProtNLM"/>
    </source>
</evidence>
<dbReference type="RefSeq" id="WP_330481594.1">
    <property type="nucleotide sequence ID" value="NZ_JAZBJZ010000001.1"/>
</dbReference>
<comment type="caution">
    <text evidence="1">The sequence shown here is derived from an EMBL/GenBank/DDBJ whole genome shotgun (WGS) entry which is preliminary data.</text>
</comment>
<evidence type="ECO:0000313" key="1">
    <source>
        <dbReference type="EMBL" id="MEE3715171.1"/>
    </source>
</evidence>
<keyword evidence="2" id="KW-1185">Reference proteome</keyword>
<reference evidence="1" key="1">
    <citation type="submission" date="2024-01" db="EMBL/GenBank/DDBJ databases">
        <title>Bank of Algae and Cyanobacteria of the Azores (BACA) strain genomes.</title>
        <authorList>
            <person name="Luz R."/>
            <person name="Cordeiro R."/>
            <person name="Fonseca A."/>
            <person name="Goncalves V."/>
        </authorList>
    </citation>
    <scope>NUCLEOTIDE SEQUENCE</scope>
    <source>
        <strain evidence="1">BACA0141</strain>
    </source>
</reference>